<evidence type="ECO:0000256" key="7">
    <source>
        <dbReference type="ARBA" id="ARBA00022777"/>
    </source>
</evidence>
<evidence type="ECO:0000256" key="10">
    <source>
        <dbReference type="ARBA" id="ARBA00029409"/>
    </source>
</evidence>
<evidence type="ECO:0000256" key="11">
    <source>
        <dbReference type="ARBA" id="ARBA00029766"/>
    </source>
</evidence>
<comment type="similarity">
    <text evidence="2">Belongs to the HPPK family.</text>
</comment>
<dbReference type="RefSeq" id="WP_171993484.1">
    <property type="nucleotide sequence ID" value="NZ_CP012542.1"/>
</dbReference>
<organism evidence="14 15">
    <name type="scientific">Campylobacter mucosalis CCUG 21559</name>
    <dbReference type="NCBI Taxonomy" id="1032067"/>
    <lineage>
        <taxon>Bacteria</taxon>
        <taxon>Pseudomonadati</taxon>
        <taxon>Campylobacterota</taxon>
        <taxon>Epsilonproteobacteria</taxon>
        <taxon>Campylobacterales</taxon>
        <taxon>Campylobacteraceae</taxon>
        <taxon>Campylobacter</taxon>
    </lineage>
</organism>
<evidence type="ECO:0000256" key="6">
    <source>
        <dbReference type="ARBA" id="ARBA00022741"/>
    </source>
</evidence>
<sequence>MKLNGAKEIKRDHFFPRYFGFKSGFKFSAIIGLGGNIGDTRVRFDRFLVSLMKDRRFSVVESSPMLVNKAFGYILQADFLNAVVHIQTSLSPKQLLKILHHYEQKFKRVRSFKNAPRTLDLDILYMDTKVKTDGLCVPHLGVNERLSVIVPLGLMRSL</sequence>
<dbReference type="UniPathway" id="UPA00077">
    <property type="reaction ID" value="UER00155"/>
</dbReference>
<comment type="pathway">
    <text evidence="1">Cofactor biosynthesis; tetrahydrofolate biosynthesis; 2-amino-4-hydroxy-6-hydroxymethyl-7,8-dihydropteridine diphosphate from 7,8-dihydroneopterin triphosphate: step 4/4.</text>
</comment>
<proteinExistence type="inferred from homology"/>
<keyword evidence="7 14" id="KW-0418">Kinase</keyword>
<reference evidence="14 15" key="1">
    <citation type="submission" date="2016-07" db="EMBL/GenBank/DDBJ databases">
        <title>Comparative genomics of the Campylobacter concisus group.</title>
        <authorList>
            <person name="Miller W.G."/>
            <person name="Yee E."/>
            <person name="Chapman M.H."/>
            <person name="Huynh S."/>
            <person name="Bono J.L."/>
            <person name="On S.L.W."/>
            <person name="StLeger J."/>
            <person name="Foster G."/>
            <person name="Parker C.T."/>
        </authorList>
    </citation>
    <scope>NUCLEOTIDE SEQUENCE [LARGE SCALE GENOMIC DNA]</scope>
    <source>
        <strain evidence="14 15">CCUG 21559</strain>
    </source>
</reference>
<comment type="function">
    <text evidence="10">Catalyzes the transfer of pyrophosphate from adenosine triphosphate (ATP) to 6-hydroxymethyl-7,8-dihydropterin, an enzymatic step in folate biosynthesis pathway.</text>
</comment>
<dbReference type="EMBL" id="CP012542">
    <property type="protein sequence ID" value="QCD44312.1"/>
    <property type="molecule type" value="Genomic_DNA"/>
</dbReference>
<evidence type="ECO:0000259" key="13">
    <source>
        <dbReference type="PROSITE" id="PS00794"/>
    </source>
</evidence>
<dbReference type="NCBIfam" id="TIGR01498">
    <property type="entry name" value="folK"/>
    <property type="match status" value="1"/>
</dbReference>
<dbReference type="Gene3D" id="3.30.70.560">
    <property type="entry name" value="7,8-Dihydro-6-hydroxymethylpterin-pyrophosphokinase HPPK"/>
    <property type="match status" value="1"/>
</dbReference>
<dbReference type="PANTHER" id="PTHR43071:SF1">
    <property type="entry name" value="2-AMINO-4-HYDROXY-6-HYDROXYMETHYLDIHYDROPTERIDINE PYROPHOSPHOKINASE"/>
    <property type="match status" value="1"/>
</dbReference>
<dbReference type="Proteomes" id="UP000503264">
    <property type="component" value="Chromosome"/>
</dbReference>
<keyword evidence="8" id="KW-0067">ATP-binding</keyword>
<name>A0A6G5QF92_9BACT</name>
<evidence type="ECO:0000256" key="4">
    <source>
        <dbReference type="ARBA" id="ARBA00016218"/>
    </source>
</evidence>
<dbReference type="AlphaFoldDB" id="A0A6G5QF92"/>
<feature type="domain" description="7,8-dihydro-6-hydroxymethylpterin-pyrophosphokinase" evidence="13">
    <location>
        <begin position="113"/>
        <end position="124"/>
    </location>
</feature>
<dbReference type="InterPro" id="IPR000550">
    <property type="entry name" value="Hppk"/>
</dbReference>
<dbReference type="EC" id="2.7.6.3" evidence="3"/>
<accession>A0A6G5QF92</accession>
<dbReference type="GO" id="GO:0003848">
    <property type="term" value="F:2-amino-4-hydroxy-6-hydroxymethyldihydropteridine diphosphokinase activity"/>
    <property type="evidence" value="ECO:0007669"/>
    <property type="project" value="UniProtKB-EC"/>
</dbReference>
<keyword evidence="15" id="KW-1185">Reference proteome</keyword>
<dbReference type="SUPFAM" id="SSF55083">
    <property type="entry name" value="6-hydroxymethyl-7,8-dihydropterin pyrophosphokinase, HPPK"/>
    <property type="match status" value="1"/>
</dbReference>
<evidence type="ECO:0000256" key="3">
    <source>
        <dbReference type="ARBA" id="ARBA00013253"/>
    </source>
</evidence>
<keyword evidence="9" id="KW-0289">Folate biosynthesis</keyword>
<gene>
    <name evidence="14" type="primary">folK</name>
    <name evidence="14" type="ORF">CMUC_0500</name>
</gene>
<dbReference type="GO" id="GO:0046656">
    <property type="term" value="P:folic acid biosynthetic process"/>
    <property type="evidence" value="ECO:0007669"/>
    <property type="project" value="UniProtKB-KW"/>
</dbReference>
<evidence type="ECO:0000256" key="9">
    <source>
        <dbReference type="ARBA" id="ARBA00022909"/>
    </source>
</evidence>
<evidence type="ECO:0000313" key="14">
    <source>
        <dbReference type="EMBL" id="QCD44312.1"/>
    </source>
</evidence>
<dbReference type="GO" id="GO:0005524">
    <property type="term" value="F:ATP binding"/>
    <property type="evidence" value="ECO:0007669"/>
    <property type="project" value="UniProtKB-KW"/>
</dbReference>
<evidence type="ECO:0000256" key="2">
    <source>
        <dbReference type="ARBA" id="ARBA00005810"/>
    </source>
</evidence>
<dbReference type="Pfam" id="PF01288">
    <property type="entry name" value="HPPK"/>
    <property type="match status" value="1"/>
</dbReference>
<dbReference type="CDD" id="cd00483">
    <property type="entry name" value="HPPK"/>
    <property type="match status" value="1"/>
</dbReference>
<dbReference type="GO" id="GO:0046654">
    <property type="term" value="P:tetrahydrofolate biosynthetic process"/>
    <property type="evidence" value="ECO:0007669"/>
    <property type="project" value="UniProtKB-UniPathway"/>
</dbReference>
<keyword evidence="5 14" id="KW-0808">Transferase</keyword>
<dbReference type="GO" id="GO:0016301">
    <property type="term" value="F:kinase activity"/>
    <property type="evidence" value="ECO:0007669"/>
    <property type="project" value="UniProtKB-KW"/>
</dbReference>
<evidence type="ECO:0000313" key="15">
    <source>
        <dbReference type="Proteomes" id="UP000503264"/>
    </source>
</evidence>
<protein>
    <recommendedName>
        <fullName evidence="4">2-amino-4-hydroxy-6-hydroxymethyldihydropteridine pyrophosphokinase</fullName>
        <ecNumber evidence="3">2.7.6.3</ecNumber>
    </recommendedName>
    <alternativeName>
        <fullName evidence="11">6-hydroxymethyl-7,8-dihydropterin pyrophosphokinase</fullName>
    </alternativeName>
    <alternativeName>
        <fullName evidence="12">7,8-dihydro-6-hydroxymethylpterin-pyrophosphokinase</fullName>
    </alternativeName>
</protein>
<evidence type="ECO:0000256" key="8">
    <source>
        <dbReference type="ARBA" id="ARBA00022840"/>
    </source>
</evidence>
<dbReference type="PANTHER" id="PTHR43071">
    <property type="entry name" value="2-AMINO-4-HYDROXY-6-HYDROXYMETHYLDIHYDROPTERIDINE PYROPHOSPHOKINASE"/>
    <property type="match status" value="1"/>
</dbReference>
<keyword evidence="6" id="KW-0547">Nucleotide-binding</keyword>
<evidence type="ECO:0000256" key="5">
    <source>
        <dbReference type="ARBA" id="ARBA00022679"/>
    </source>
</evidence>
<evidence type="ECO:0000256" key="1">
    <source>
        <dbReference type="ARBA" id="ARBA00005051"/>
    </source>
</evidence>
<evidence type="ECO:0000256" key="12">
    <source>
        <dbReference type="ARBA" id="ARBA00033413"/>
    </source>
</evidence>
<dbReference type="InterPro" id="IPR035907">
    <property type="entry name" value="Hppk_sf"/>
</dbReference>
<dbReference type="PROSITE" id="PS00794">
    <property type="entry name" value="HPPK"/>
    <property type="match status" value="1"/>
</dbReference>